<name>A0A9W7EHP6_9STRA</name>
<evidence type="ECO:0000313" key="2">
    <source>
        <dbReference type="EMBL" id="GMH79323.1"/>
    </source>
</evidence>
<dbReference type="Proteomes" id="UP001165122">
    <property type="component" value="Unassembled WGS sequence"/>
</dbReference>
<keyword evidence="1" id="KW-0732">Signal</keyword>
<proteinExistence type="predicted"/>
<gene>
    <name evidence="2" type="ORF">TrLO_g8396</name>
</gene>
<dbReference type="SUPFAM" id="SSF53474">
    <property type="entry name" value="alpha/beta-Hydrolases"/>
    <property type="match status" value="1"/>
</dbReference>
<protein>
    <submittedName>
        <fullName evidence="2">Uncharacterized protein</fullName>
    </submittedName>
</protein>
<dbReference type="Gene3D" id="3.40.50.1820">
    <property type="entry name" value="alpha/beta hydrolase"/>
    <property type="match status" value="1"/>
</dbReference>
<evidence type="ECO:0000313" key="3">
    <source>
        <dbReference type="Proteomes" id="UP001165122"/>
    </source>
</evidence>
<evidence type="ECO:0000256" key="1">
    <source>
        <dbReference type="SAM" id="SignalP"/>
    </source>
</evidence>
<organism evidence="2 3">
    <name type="scientific">Triparma laevis f. longispina</name>
    <dbReference type="NCBI Taxonomy" id="1714387"/>
    <lineage>
        <taxon>Eukaryota</taxon>
        <taxon>Sar</taxon>
        <taxon>Stramenopiles</taxon>
        <taxon>Ochrophyta</taxon>
        <taxon>Bolidophyceae</taxon>
        <taxon>Parmales</taxon>
        <taxon>Triparmaceae</taxon>
        <taxon>Triparma</taxon>
    </lineage>
</organism>
<feature type="chain" id="PRO_5040742169" evidence="1">
    <location>
        <begin position="17"/>
        <end position="527"/>
    </location>
</feature>
<accession>A0A9W7EHP6</accession>
<comment type="caution">
    <text evidence="2">The sequence shown here is derived from an EMBL/GenBank/DDBJ whole genome shotgun (WGS) entry which is preliminary data.</text>
</comment>
<dbReference type="AlphaFoldDB" id="A0A9W7EHP6"/>
<feature type="signal peptide" evidence="1">
    <location>
        <begin position="1"/>
        <end position="16"/>
    </location>
</feature>
<dbReference type="InterPro" id="IPR029058">
    <property type="entry name" value="AB_hydrolase_fold"/>
</dbReference>
<keyword evidence="3" id="KW-1185">Reference proteome</keyword>
<dbReference type="OrthoDB" id="184619at2759"/>
<sequence length="527" mass="58035">MISILLATLLIIPASAEFKCSSVPIPTLTSKVDFAKKIRLCYNSDIKTPLPLLAWGHGNLGGGPLVSSYDPLMEALIGDGDFVVATYESCWVDSSCLRQGQGDFLELLKVIEYFTNSSSPESALVDQNLPVAVSGHSSGARAVLIAGSVRDNPDTYVQDDKFQDLMTPSLYAAASKIGAIISNHPDKSYDPGQTPDIENFDISQTPTLILTGSKDHIEDENSAWKDFGMMSVKDKIYLNVLDATHNEPINGHRCAGITSMFIKGFMLGDEEAKKSLYEIPDGSEFPVAEKGDRNSPQAYGYLACSSEEGVTVPTEDASFCEPFDFPIDTAFRVGVGDDNPPPLWGGSQQWSSTVKMTNPADSKDHPEWTFDYFYDEVLGADLYKHYDGQGDEVCKKVKGTKNIECWVLNANNGHSYVRGIEEGTCCIYPMHLGMVKSDWLVEDGAVYNGTKTAGYGKDQVVVDEWLAEGAYTNHYWDTADGEDRPVRFYEFKGEDLKQWDFIAESFKEGAPGDELFDIPEDCNSLCF</sequence>
<reference evidence="3" key="1">
    <citation type="journal article" date="2023" name="Commun. Biol.">
        <title>Genome analysis of Parmales, the sister group of diatoms, reveals the evolutionary specialization of diatoms from phago-mixotrophs to photoautotrophs.</title>
        <authorList>
            <person name="Ban H."/>
            <person name="Sato S."/>
            <person name="Yoshikawa S."/>
            <person name="Yamada K."/>
            <person name="Nakamura Y."/>
            <person name="Ichinomiya M."/>
            <person name="Sato N."/>
            <person name="Blanc-Mathieu R."/>
            <person name="Endo H."/>
            <person name="Kuwata A."/>
            <person name="Ogata H."/>
        </authorList>
    </citation>
    <scope>NUCLEOTIDE SEQUENCE [LARGE SCALE GENOMIC DNA]</scope>
    <source>
        <strain evidence="3">NIES 3700</strain>
    </source>
</reference>
<dbReference type="EMBL" id="BRXW01000916">
    <property type="protein sequence ID" value="GMH79323.1"/>
    <property type="molecule type" value="Genomic_DNA"/>
</dbReference>